<proteinExistence type="predicted"/>
<keyword evidence="2" id="KW-1185">Reference proteome</keyword>
<sequence>MSHLPKGLHKRGDVYAYRYVVPKEERQNTSHRLIINV</sequence>
<evidence type="ECO:0000313" key="2">
    <source>
        <dbReference type="Proteomes" id="UP000183982"/>
    </source>
</evidence>
<dbReference type="Proteomes" id="UP000183982">
    <property type="component" value="Unassembled WGS sequence"/>
</dbReference>
<dbReference type="EMBL" id="FQZQ01000019">
    <property type="protein sequence ID" value="SHK09706.1"/>
    <property type="molecule type" value="Genomic_DNA"/>
</dbReference>
<gene>
    <name evidence="1" type="ORF">SAMN05444000_1191</name>
</gene>
<dbReference type="AlphaFoldDB" id="A0A1M6PP22"/>
<reference evidence="2" key="1">
    <citation type="submission" date="2016-11" db="EMBL/GenBank/DDBJ databases">
        <authorList>
            <person name="Varghese N."/>
            <person name="Submissions S."/>
        </authorList>
    </citation>
    <scope>NUCLEOTIDE SEQUENCE [LARGE SCALE GENOMIC DNA]</scope>
    <source>
        <strain evidence="2">DSM 100564</strain>
    </source>
</reference>
<name>A0A1M6PP22_9RHOB</name>
<organism evidence="1 2">
    <name type="scientific">Shimia gijangensis</name>
    <dbReference type="NCBI Taxonomy" id="1470563"/>
    <lineage>
        <taxon>Bacteria</taxon>
        <taxon>Pseudomonadati</taxon>
        <taxon>Pseudomonadota</taxon>
        <taxon>Alphaproteobacteria</taxon>
        <taxon>Rhodobacterales</taxon>
        <taxon>Roseobacteraceae</taxon>
    </lineage>
</organism>
<protein>
    <submittedName>
        <fullName evidence="1">Uncharacterized protein</fullName>
    </submittedName>
</protein>
<accession>A0A1M6PP22</accession>
<evidence type="ECO:0000313" key="1">
    <source>
        <dbReference type="EMBL" id="SHK09706.1"/>
    </source>
</evidence>